<dbReference type="Proteomes" id="UP001284771">
    <property type="component" value="Unassembled WGS sequence"/>
</dbReference>
<keyword evidence="2" id="KW-1185">Reference proteome</keyword>
<comment type="caution">
    <text evidence="1">The sequence shown here is derived from an EMBL/GenBank/DDBJ whole genome shotgun (WGS) entry which is preliminary data.</text>
</comment>
<name>A0ABU4J292_9BACI</name>
<sequence length="114" mass="12122">MNLKPRTDSITVQNEILKTTQGLIFKVGGITLDGSLFTPGIVKAGTPVSIKVDGLAKPFADTDTGIVYVTTHDVEVVSGSNAIVGAFEEAYFNKDKVTLSAAFITAAEGRYKLR</sequence>
<evidence type="ECO:0000313" key="2">
    <source>
        <dbReference type="Proteomes" id="UP001284771"/>
    </source>
</evidence>
<dbReference type="RefSeq" id="WP_318757207.1">
    <property type="nucleotide sequence ID" value="NZ_JAWUZT010000005.1"/>
</dbReference>
<proteinExistence type="predicted"/>
<reference evidence="2" key="1">
    <citation type="submission" date="2023-07" db="EMBL/GenBank/DDBJ databases">
        <title>Draft genomic sequences of Priestia flexa CCM isolated from the soil of an abandoned mine contaminated by free cyanide in the high Andean zone of Tacna, Peru.</title>
        <authorList>
            <person name="Caceda Quiroz C.J."/>
            <person name="Maraza Chooque G.J."/>
            <person name="Fora Quispe G.L."/>
            <person name="Carpio Mamani M."/>
        </authorList>
    </citation>
    <scope>NUCLEOTIDE SEQUENCE [LARGE SCALE GENOMIC DNA]</scope>
    <source>
        <strain evidence="2">CCM</strain>
    </source>
</reference>
<protein>
    <submittedName>
        <fullName evidence="1">Uncharacterized protein</fullName>
    </submittedName>
</protein>
<evidence type="ECO:0000313" key="1">
    <source>
        <dbReference type="EMBL" id="MDW8515116.1"/>
    </source>
</evidence>
<dbReference type="EMBL" id="JAWUZT010000005">
    <property type="protein sequence ID" value="MDW8515116.1"/>
    <property type="molecule type" value="Genomic_DNA"/>
</dbReference>
<organism evidence="1 2">
    <name type="scientific">Priestia flexa</name>
    <dbReference type="NCBI Taxonomy" id="86664"/>
    <lineage>
        <taxon>Bacteria</taxon>
        <taxon>Bacillati</taxon>
        <taxon>Bacillota</taxon>
        <taxon>Bacilli</taxon>
        <taxon>Bacillales</taxon>
        <taxon>Bacillaceae</taxon>
        <taxon>Priestia</taxon>
    </lineage>
</organism>
<accession>A0ABU4J292</accession>
<gene>
    <name evidence="1" type="ORF">RIB56_03145</name>
</gene>